<dbReference type="Pfam" id="PF21423">
    <property type="entry name" value="AhtL-like_1st"/>
    <property type="match status" value="1"/>
</dbReference>
<accession>X1KXE1</accession>
<feature type="domain" description="Pyrogallol hydroxytransferase large subunit-like N-terminal" evidence="1">
    <location>
        <begin position="36"/>
        <end position="91"/>
    </location>
</feature>
<protein>
    <recommendedName>
        <fullName evidence="1">Pyrogallol hydroxytransferase large subunit-like N-terminal domain-containing protein</fullName>
    </recommendedName>
</protein>
<comment type="caution">
    <text evidence="2">The sequence shown here is derived from an EMBL/GenBank/DDBJ whole genome shotgun (WGS) entry which is preliminary data.</text>
</comment>
<organism evidence="2">
    <name type="scientific">marine sediment metagenome</name>
    <dbReference type="NCBI Taxonomy" id="412755"/>
    <lineage>
        <taxon>unclassified sequences</taxon>
        <taxon>metagenomes</taxon>
        <taxon>ecological metagenomes</taxon>
    </lineage>
</organism>
<dbReference type="Gene3D" id="2.20.25.340">
    <property type="match status" value="1"/>
</dbReference>
<proteinExistence type="predicted"/>
<evidence type="ECO:0000259" key="1">
    <source>
        <dbReference type="Pfam" id="PF21423"/>
    </source>
</evidence>
<name>X1KXE1_9ZZZZ</name>
<evidence type="ECO:0000313" key="2">
    <source>
        <dbReference type="EMBL" id="GAI11747.1"/>
    </source>
</evidence>
<sequence>MPDEKGKLTADKVQVAPDKTVIKALALGGLLGGGGECMVDVKDGKIVRIRPFHYDWKYKPEQFRPWKMQRNGKTFEPLIKSLPSPFSLAYKKRTKGEFRP</sequence>
<feature type="non-terminal residue" evidence="2">
    <location>
        <position position="100"/>
    </location>
</feature>
<dbReference type="InterPro" id="IPR049032">
    <property type="entry name" value="AhtL-like_N"/>
</dbReference>
<gene>
    <name evidence="2" type="ORF">S06H3_13022</name>
</gene>
<dbReference type="AlphaFoldDB" id="X1KXE1"/>
<dbReference type="EMBL" id="BARV01006358">
    <property type="protein sequence ID" value="GAI11747.1"/>
    <property type="molecule type" value="Genomic_DNA"/>
</dbReference>
<reference evidence="2" key="1">
    <citation type="journal article" date="2014" name="Front. Microbiol.">
        <title>High frequency of phylogenetically diverse reductive dehalogenase-homologous genes in deep subseafloor sedimentary metagenomes.</title>
        <authorList>
            <person name="Kawai M."/>
            <person name="Futagami T."/>
            <person name="Toyoda A."/>
            <person name="Takaki Y."/>
            <person name="Nishi S."/>
            <person name="Hori S."/>
            <person name="Arai W."/>
            <person name="Tsubouchi T."/>
            <person name="Morono Y."/>
            <person name="Uchiyama I."/>
            <person name="Ito T."/>
            <person name="Fujiyama A."/>
            <person name="Inagaki F."/>
            <person name="Takami H."/>
        </authorList>
    </citation>
    <scope>NUCLEOTIDE SEQUENCE</scope>
    <source>
        <strain evidence="2">Expedition CK06-06</strain>
    </source>
</reference>